<geneLocation type="plasmid" evidence="3 4">
    <name>2</name>
</geneLocation>
<feature type="domain" description="3-keto-alpha-glucoside-1,2-lyase/3-keto-2-hydroxy-glucal hydratase" evidence="2">
    <location>
        <begin position="34"/>
        <end position="263"/>
    </location>
</feature>
<dbReference type="HOGENOM" id="CLU_073042_1_1_0"/>
<dbReference type="PATRIC" id="fig|861299.3.peg.5665"/>
<dbReference type="OrthoDB" id="9787527at2"/>
<dbReference type="InterPro" id="IPR010496">
    <property type="entry name" value="AL/BT2_dom"/>
</dbReference>
<dbReference type="InParanoid" id="W0RUA4"/>
<evidence type="ECO:0000313" key="4">
    <source>
        <dbReference type="Proteomes" id="UP000019151"/>
    </source>
</evidence>
<protein>
    <recommendedName>
        <fullName evidence="2">3-keto-alpha-glucoside-1,2-lyase/3-keto-2-hydroxy-glucal hydratase domain-containing protein</fullName>
    </recommendedName>
</protein>
<name>W0RUA4_9BACT</name>
<feature type="signal peptide" evidence="1">
    <location>
        <begin position="1"/>
        <end position="19"/>
    </location>
</feature>
<proteinExistence type="predicted"/>
<gene>
    <name evidence="3" type="ORF">J421_5628</name>
</gene>
<dbReference type="RefSeq" id="WP_025414470.1">
    <property type="nucleotide sequence ID" value="NZ_CP007130.1"/>
</dbReference>
<sequence>MRIVLLALLVTTACASGRAGGPASRPNDPDARAWIDLFDGRSLAGWTPKIAKHDVGENFAETFRVRDGVIQARYDGYGGSYGNQFGHLYYDRPFSYYLLSLEYRFLGDLYPGAPSYTLRNSGVMIHSQDPRTMPRDQNFPISVEVQFLGGLGDGKARPTGNMCSPGTAVVFNGRLDPRHCINSTSKTIHGDAWVRTEVLVLGDSIVKTMIDGDTVLVYEKPQMAAGVVTGFDPKMLVPGKLLTGGFIALQAEGHPVDFRNVRVLNLEGCTDRRATNYKSYYVHSNPSACTYR</sequence>
<evidence type="ECO:0000256" key="1">
    <source>
        <dbReference type="SAM" id="SignalP"/>
    </source>
</evidence>
<dbReference type="KEGG" id="gba:J421_5628"/>
<dbReference type="EMBL" id="CP007130">
    <property type="protein sequence ID" value="AHG93163.1"/>
    <property type="molecule type" value="Genomic_DNA"/>
</dbReference>
<dbReference type="Pfam" id="PF06439">
    <property type="entry name" value="3keto-disac_hyd"/>
    <property type="match status" value="1"/>
</dbReference>
<dbReference type="Proteomes" id="UP000019151">
    <property type="component" value="Plasmid 2"/>
</dbReference>
<dbReference type="Gene3D" id="2.60.120.560">
    <property type="entry name" value="Exo-inulinase, domain 1"/>
    <property type="match status" value="1"/>
</dbReference>
<organism evidence="3 4">
    <name type="scientific">Gemmatirosa kalamazoonensis</name>
    <dbReference type="NCBI Taxonomy" id="861299"/>
    <lineage>
        <taxon>Bacteria</taxon>
        <taxon>Pseudomonadati</taxon>
        <taxon>Gemmatimonadota</taxon>
        <taxon>Gemmatimonadia</taxon>
        <taxon>Gemmatimonadales</taxon>
        <taxon>Gemmatimonadaceae</taxon>
        <taxon>Gemmatirosa</taxon>
    </lineage>
</organism>
<reference evidence="3 4" key="1">
    <citation type="journal article" date="2014" name="Genome Announc.">
        <title>Genome Sequence and Methylome of Soil Bacterium Gemmatirosa kalamazoonensis KBS708T, a Member of the Rarely Cultivated Gemmatimonadetes Phylum.</title>
        <authorList>
            <person name="Debruyn J.M."/>
            <person name="Radosevich M."/>
            <person name="Wommack K.E."/>
            <person name="Polson S.W."/>
            <person name="Hauser L.J."/>
            <person name="Fawaz M.N."/>
            <person name="Korlach J."/>
            <person name="Tsai Y.C."/>
        </authorList>
    </citation>
    <scope>NUCLEOTIDE SEQUENCE [LARGE SCALE GENOMIC DNA]</scope>
    <source>
        <strain evidence="3 4">KBS708</strain>
        <plasmid evidence="4">Plasmid 2</plasmid>
    </source>
</reference>
<dbReference type="eggNOG" id="ENOG502Z7HW">
    <property type="taxonomic scope" value="Bacteria"/>
</dbReference>
<keyword evidence="3" id="KW-0614">Plasmid</keyword>
<evidence type="ECO:0000259" key="2">
    <source>
        <dbReference type="Pfam" id="PF06439"/>
    </source>
</evidence>
<evidence type="ECO:0000313" key="3">
    <source>
        <dbReference type="EMBL" id="AHG93163.1"/>
    </source>
</evidence>
<keyword evidence="1" id="KW-0732">Signal</keyword>
<keyword evidence="4" id="KW-1185">Reference proteome</keyword>
<dbReference type="AlphaFoldDB" id="W0RUA4"/>
<accession>W0RUA4</accession>
<dbReference type="GO" id="GO:0016787">
    <property type="term" value="F:hydrolase activity"/>
    <property type="evidence" value="ECO:0007669"/>
    <property type="project" value="InterPro"/>
</dbReference>
<feature type="chain" id="PRO_5004794664" description="3-keto-alpha-glucoside-1,2-lyase/3-keto-2-hydroxy-glucal hydratase domain-containing protein" evidence="1">
    <location>
        <begin position="20"/>
        <end position="292"/>
    </location>
</feature>